<dbReference type="Gene3D" id="3.40.367.20">
    <property type="match status" value="1"/>
</dbReference>
<dbReference type="EMBL" id="LNYI01000014">
    <property type="protein sequence ID" value="KTD23462.1"/>
    <property type="molecule type" value="Genomic_DNA"/>
</dbReference>
<evidence type="ECO:0000313" key="5">
    <source>
        <dbReference type="EMBL" id="KTD23462.1"/>
    </source>
</evidence>
<proteinExistence type="inferred from homology"/>
<dbReference type="GO" id="GO:0005524">
    <property type="term" value="F:ATP binding"/>
    <property type="evidence" value="ECO:0007669"/>
    <property type="project" value="UniProtKB-UniRule"/>
</dbReference>
<dbReference type="GO" id="GO:0004340">
    <property type="term" value="F:glucokinase activity"/>
    <property type="evidence" value="ECO:0007669"/>
    <property type="project" value="UniProtKB-UniRule"/>
</dbReference>
<evidence type="ECO:0000256" key="3">
    <source>
        <dbReference type="HAMAP-Rule" id="MF_00524"/>
    </source>
</evidence>
<evidence type="ECO:0000256" key="4">
    <source>
        <dbReference type="RuleBase" id="RU004046"/>
    </source>
</evidence>
<dbReference type="Gene3D" id="3.30.420.40">
    <property type="match status" value="1"/>
</dbReference>
<dbReference type="AlphaFoldDB" id="A0A0W0VUT2"/>
<dbReference type="STRING" id="45067.Llan_0833"/>
<dbReference type="eggNOG" id="COG0837">
    <property type="taxonomic scope" value="Bacteria"/>
</dbReference>
<dbReference type="OrthoDB" id="9800595at2"/>
<accession>A0A0W0VUT2</accession>
<dbReference type="HAMAP" id="MF_00524">
    <property type="entry name" value="Glucokinase"/>
    <property type="match status" value="1"/>
</dbReference>
<organism evidence="5 6">
    <name type="scientific">Legionella lansingensis</name>
    <dbReference type="NCBI Taxonomy" id="45067"/>
    <lineage>
        <taxon>Bacteria</taxon>
        <taxon>Pseudomonadati</taxon>
        <taxon>Pseudomonadota</taxon>
        <taxon>Gammaproteobacteria</taxon>
        <taxon>Legionellales</taxon>
        <taxon>Legionellaceae</taxon>
        <taxon>Legionella</taxon>
    </lineage>
</organism>
<dbReference type="NCBIfam" id="TIGR00749">
    <property type="entry name" value="glk"/>
    <property type="match status" value="1"/>
</dbReference>
<dbReference type="GO" id="GO:0005829">
    <property type="term" value="C:cytosol"/>
    <property type="evidence" value="ECO:0007669"/>
    <property type="project" value="TreeGrafter"/>
</dbReference>
<sequence>MISQPYLSNVNRYAIVMDIGGTNARFCRVNLDNLVVDCMTIYPCANFSTFLEALIFYQESQGLRDIKHVVIAIACPITNDFVRMTNFHWQFSIKQTKQELELLHLEVLNDFTAIAMSLPILKEHEKTKVGGGIVDTSKPMVVLGAGTGLGVAHLIPTTTSFVPLAGEGGHTTWAAQTEQEWFIQRFLADRYGHVSCERLLSGPGLESLYLALTTYQKKEARSLSAAEIAKLALTGQCELAEASVAQFFACLGSVAGDLALTLGALGGVYIAGGIVPKILPLIEDSEFRVRFEAKGRSSYFNRQIATYVIVAEQPGLIGAAVYLKQIITRETLKEHHD</sequence>
<dbReference type="PANTHER" id="PTHR47690:SF1">
    <property type="entry name" value="GLUCOKINASE"/>
    <property type="match status" value="1"/>
</dbReference>
<dbReference type="InterPro" id="IPR050201">
    <property type="entry name" value="Bacterial_glucokinase"/>
</dbReference>
<dbReference type="InterPro" id="IPR043129">
    <property type="entry name" value="ATPase_NBD"/>
</dbReference>
<dbReference type="SUPFAM" id="SSF53067">
    <property type="entry name" value="Actin-like ATPase domain"/>
    <property type="match status" value="1"/>
</dbReference>
<reference evidence="5 6" key="1">
    <citation type="submission" date="2015-11" db="EMBL/GenBank/DDBJ databases">
        <title>Genomic analysis of 38 Legionella species identifies large and diverse effector repertoires.</title>
        <authorList>
            <person name="Burstein D."/>
            <person name="Amaro F."/>
            <person name="Zusman T."/>
            <person name="Lifshitz Z."/>
            <person name="Cohen O."/>
            <person name="Gilbert J.A."/>
            <person name="Pupko T."/>
            <person name="Shuman H.A."/>
            <person name="Segal G."/>
        </authorList>
    </citation>
    <scope>NUCLEOTIDE SEQUENCE [LARGE SCALE GENOMIC DNA]</scope>
    <source>
        <strain evidence="5 6">ATCC 49751</strain>
    </source>
</reference>
<dbReference type="RefSeq" id="WP_035915581.1">
    <property type="nucleotide sequence ID" value="NZ_CAAAJD010000014.1"/>
</dbReference>
<comment type="similarity">
    <text evidence="3 4">Belongs to the bacterial glucokinase family.</text>
</comment>
<gene>
    <name evidence="3" type="primary">glk</name>
    <name evidence="5" type="ORF">Llan_0833</name>
</gene>
<evidence type="ECO:0000256" key="1">
    <source>
        <dbReference type="ARBA" id="ARBA00022679"/>
    </source>
</evidence>
<keyword evidence="2 3" id="KW-0418">Kinase</keyword>
<dbReference type="PATRIC" id="fig|45067.4.peg.864"/>
<evidence type="ECO:0000313" key="6">
    <source>
        <dbReference type="Proteomes" id="UP000054869"/>
    </source>
</evidence>
<comment type="caution">
    <text evidence="5">The sequence shown here is derived from an EMBL/GenBank/DDBJ whole genome shotgun (WGS) entry which is preliminary data.</text>
</comment>
<keyword evidence="3" id="KW-0547">Nucleotide-binding</keyword>
<dbReference type="InterPro" id="IPR003836">
    <property type="entry name" value="Glucokinase"/>
</dbReference>
<comment type="catalytic activity">
    <reaction evidence="3">
        <text>D-glucose + ATP = D-glucose 6-phosphate + ADP + H(+)</text>
        <dbReference type="Rhea" id="RHEA:17825"/>
        <dbReference type="ChEBI" id="CHEBI:4167"/>
        <dbReference type="ChEBI" id="CHEBI:15378"/>
        <dbReference type="ChEBI" id="CHEBI:30616"/>
        <dbReference type="ChEBI" id="CHEBI:61548"/>
        <dbReference type="ChEBI" id="CHEBI:456216"/>
        <dbReference type="EC" id="2.7.1.2"/>
    </reaction>
</comment>
<comment type="subcellular location">
    <subcellularLocation>
        <location evidence="3">Cytoplasm</location>
    </subcellularLocation>
</comment>
<name>A0A0W0VUT2_9GAMM</name>
<dbReference type="Pfam" id="PF02685">
    <property type="entry name" value="Glucokinase"/>
    <property type="match status" value="1"/>
</dbReference>
<dbReference type="PANTHER" id="PTHR47690">
    <property type="entry name" value="GLUCOKINASE"/>
    <property type="match status" value="1"/>
</dbReference>
<dbReference type="GO" id="GO:0006096">
    <property type="term" value="P:glycolytic process"/>
    <property type="evidence" value="ECO:0007669"/>
    <property type="project" value="UniProtKB-UniRule"/>
</dbReference>
<dbReference type="Proteomes" id="UP000054869">
    <property type="component" value="Unassembled WGS sequence"/>
</dbReference>
<keyword evidence="3" id="KW-0324">Glycolysis</keyword>
<dbReference type="EC" id="2.7.1.2" evidence="3"/>
<protein>
    <recommendedName>
        <fullName evidence="3">Glucokinase</fullName>
        <ecNumber evidence="3">2.7.1.2</ecNumber>
    </recommendedName>
    <alternativeName>
        <fullName evidence="3">Glucose kinase</fullName>
    </alternativeName>
</protein>
<keyword evidence="3" id="KW-0067">ATP-binding</keyword>
<keyword evidence="3" id="KW-0963">Cytoplasm</keyword>
<dbReference type="GO" id="GO:0005536">
    <property type="term" value="F:D-glucose binding"/>
    <property type="evidence" value="ECO:0007669"/>
    <property type="project" value="InterPro"/>
</dbReference>
<dbReference type="CDD" id="cd24008">
    <property type="entry name" value="ASKHA_NBD_GLK"/>
    <property type="match status" value="1"/>
</dbReference>
<keyword evidence="6" id="KW-1185">Reference proteome</keyword>
<feature type="binding site" evidence="3">
    <location>
        <begin position="17"/>
        <end position="22"/>
    </location>
    <ligand>
        <name>ATP</name>
        <dbReference type="ChEBI" id="CHEBI:30616"/>
    </ligand>
</feature>
<keyword evidence="1 3" id="KW-0808">Transferase</keyword>
<evidence type="ECO:0000256" key="2">
    <source>
        <dbReference type="ARBA" id="ARBA00022777"/>
    </source>
</evidence>